<evidence type="ECO:0000256" key="1">
    <source>
        <dbReference type="SAM" id="MobiDB-lite"/>
    </source>
</evidence>
<gene>
    <name evidence="2" type="ORF">HaLaN_01113</name>
</gene>
<name>A0A699YHV8_HAELA</name>
<protein>
    <submittedName>
        <fullName evidence="2">DUF3656 domain-containing protein</fullName>
    </submittedName>
</protein>
<dbReference type="PANTHER" id="PTHR12507">
    <property type="entry name" value="REDUCED GROWTH PHENOTYPE 1 RGP1, YEAST -RELATED"/>
    <property type="match status" value="1"/>
</dbReference>
<dbReference type="InterPro" id="IPR014848">
    <property type="entry name" value="Rgp1"/>
</dbReference>
<sequence>MPGATFGGLLDLRPQPGPPVGPQAAGPGPGLPAAPAAGQLLCHQLVILLETEEVISPAHRTRSRGTTGGVIRKLHGEHQEMTTGLSMTHFLFSVPLLATPSFRTPMVSLR</sequence>
<feature type="compositionally biased region" description="Low complexity" evidence="1">
    <location>
        <begin position="22"/>
        <end position="34"/>
    </location>
</feature>
<evidence type="ECO:0000313" key="2">
    <source>
        <dbReference type="EMBL" id="GFH06474.1"/>
    </source>
</evidence>
<accession>A0A699YHV8</accession>
<keyword evidence="3" id="KW-1185">Reference proteome</keyword>
<evidence type="ECO:0000313" key="3">
    <source>
        <dbReference type="Proteomes" id="UP000485058"/>
    </source>
</evidence>
<organism evidence="2 3">
    <name type="scientific">Haematococcus lacustris</name>
    <name type="common">Green alga</name>
    <name type="synonym">Haematococcus pluvialis</name>
    <dbReference type="NCBI Taxonomy" id="44745"/>
    <lineage>
        <taxon>Eukaryota</taxon>
        <taxon>Viridiplantae</taxon>
        <taxon>Chlorophyta</taxon>
        <taxon>core chlorophytes</taxon>
        <taxon>Chlorophyceae</taxon>
        <taxon>CS clade</taxon>
        <taxon>Chlamydomonadales</taxon>
        <taxon>Haematococcaceae</taxon>
        <taxon>Haematococcus</taxon>
    </lineage>
</organism>
<comment type="caution">
    <text evidence="2">The sequence shown here is derived from an EMBL/GenBank/DDBJ whole genome shotgun (WGS) entry which is preliminary data.</text>
</comment>
<proteinExistence type="predicted"/>
<dbReference type="EMBL" id="BLLF01000040">
    <property type="protein sequence ID" value="GFH06474.1"/>
    <property type="molecule type" value="Genomic_DNA"/>
</dbReference>
<dbReference type="Proteomes" id="UP000485058">
    <property type="component" value="Unassembled WGS sequence"/>
</dbReference>
<dbReference type="AlphaFoldDB" id="A0A699YHV8"/>
<reference evidence="2 3" key="1">
    <citation type="submission" date="2020-02" db="EMBL/GenBank/DDBJ databases">
        <title>Draft genome sequence of Haematococcus lacustris strain NIES-144.</title>
        <authorList>
            <person name="Morimoto D."/>
            <person name="Nakagawa S."/>
            <person name="Yoshida T."/>
            <person name="Sawayama S."/>
        </authorList>
    </citation>
    <scope>NUCLEOTIDE SEQUENCE [LARGE SCALE GENOMIC DNA]</scope>
    <source>
        <strain evidence="2 3">NIES-144</strain>
    </source>
</reference>
<feature type="region of interest" description="Disordered" evidence="1">
    <location>
        <begin position="1"/>
        <end position="34"/>
    </location>
</feature>